<dbReference type="HOGENOM" id="CLU_1314849_0_0_3"/>
<dbReference type="NCBIfam" id="TIGR02532">
    <property type="entry name" value="IV_pilin_GFxxxE"/>
    <property type="match status" value="1"/>
</dbReference>
<keyword evidence="1" id="KW-0812">Transmembrane</keyword>
<dbReference type="STRING" id="59922.P9303_20921"/>
<keyword evidence="1" id="KW-0472">Membrane</keyword>
<dbReference type="EMBL" id="CP000554">
    <property type="protein sequence ID" value="ABM78827.1"/>
    <property type="molecule type" value="Genomic_DNA"/>
</dbReference>
<dbReference type="SUPFAM" id="SSF54523">
    <property type="entry name" value="Pili subunits"/>
    <property type="match status" value="1"/>
</dbReference>
<dbReference type="Proteomes" id="UP000002274">
    <property type="component" value="Chromosome"/>
</dbReference>
<dbReference type="InterPro" id="IPR012902">
    <property type="entry name" value="N_methyl_site"/>
</dbReference>
<gene>
    <name evidence="2" type="ordered locus">P9303_20921</name>
</gene>
<proteinExistence type="predicted"/>
<dbReference type="Gene3D" id="3.30.700.10">
    <property type="entry name" value="Glycoprotein, Type 4 Pilin"/>
    <property type="match status" value="1"/>
</dbReference>
<dbReference type="InterPro" id="IPR045584">
    <property type="entry name" value="Pilin-like"/>
</dbReference>
<keyword evidence="1" id="KW-1133">Transmembrane helix</keyword>
<accession>A2CBG7</accession>
<evidence type="ECO:0000313" key="3">
    <source>
        <dbReference type="Proteomes" id="UP000002274"/>
    </source>
</evidence>
<organism evidence="2 3">
    <name type="scientific">Prochlorococcus marinus (strain MIT 9303)</name>
    <dbReference type="NCBI Taxonomy" id="59922"/>
    <lineage>
        <taxon>Bacteria</taxon>
        <taxon>Bacillati</taxon>
        <taxon>Cyanobacteriota</taxon>
        <taxon>Cyanophyceae</taxon>
        <taxon>Synechococcales</taxon>
        <taxon>Prochlorococcaceae</taxon>
        <taxon>Prochlorococcus</taxon>
    </lineage>
</organism>
<evidence type="ECO:0000256" key="1">
    <source>
        <dbReference type="SAM" id="Phobius"/>
    </source>
</evidence>
<dbReference type="BioCyc" id="PMAR59922:G1G80-1827-MONOMER"/>
<feature type="transmembrane region" description="Helical" evidence="1">
    <location>
        <begin position="20"/>
        <end position="40"/>
    </location>
</feature>
<evidence type="ECO:0000313" key="2">
    <source>
        <dbReference type="EMBL" id="ABM78827.1"/>
    </source>
</evidence>
<sequence>MRNRMLMHKATSLKQTKTGFSLLEVLVTITIVSIISAYAIPTYRRTLSQGHVDRYTQFLKTGLFSLRSRLAKTKQICRFNLNQDLATREFGAPSKLVEFIQADGSRSDSQRLKCCSDKDPSTLDDSLTKDDFYLCTATDLQGKPPYRFLALEGTRESKEVEVAALQAEYELIPSGISAKQYNQLTILVKSRHSDNEPRLRTRCIELEGSAQIHSGTWNDDTGFCDTS</sequence>
<dbReference type="Pfam" id="PF07963">
    <property type="entry name" value="N_methyl"/>
    <property type="match status" value="1"/>
</dbReference>
<dbReference type="KEGG" id="pmf:P9303_20921"/>
<name>A2CBG7_PROM3</name>
<reference evidence="2 3" key="1">
    <citation type="journal article" date="2007" name="PLoS Genet.">
        <title>Patterns and implications of gene gain and loss in the evolution of Prochlorococcus.</title>
        <authorList>
            <person name="Kettler G.C."/>
            <person name="Martiny A.C."/>
            <person name="Huang K."/>
            <person name="Zucker J."/>
            <person name="Coleman M.L."/>
            <person name="Rodrigue S."/>
            <person name="Chen F."/>
            <person name="Lapidus A."/>
            <person name="Ferriera S."/>
            <person name="Johnson J."/>
            <person name="Steglich C."/>
            <person name="Church G.M."/>
            <person name="Richardson P."/>
            <person name="Chisholm S.W."/>
        </authorList>
    </citation>
    <scope>NUCLEOTIDE SEQUENCE [LARGE SCALE GENOMIC DNA]</scope>
    <source>
        <strain evidence="2 3">MIT 9303</strain>
    </source>
</reference>
<dbReference type="AlphaFoldDB" id="A2CBG7"/>
<protein>
    <submittedName>
        <fullName evidence="2">Uncharacterized protein</fullName>
    </submittedName>
</protein>